<dbReference type="Gene3D" id="3.40.30.10">
    <property type="entry name" value="Glutaredoxin"/>
    <property type="match status" value="1"/>
</dbReference>
<keyword evidence="1" id="KW-0732">Signal</keyword>
<evidence type="ECO:0000313" key="4">
    <source>
        <dbReference type="Proteomes" id="UP000184268"/>
    </source>
</evidence>
<proteinExistence type="predicted"/>
<dbReference type="RefSeq" id="WP_067661139.1">
    <property type="nucleotide sequence ID" value="NZ_FQXG01000005.1"/>
</dbReference>
<evidence type="ECO:0000259" key="2">
    <source>
        <dbReference type="Pfam" id="PF01323"/>
    </source>
</evidence>
<organism evidence="3 4">
    <name type="scientific">Ferrimonas marina</name>
    <dbReference type="NCBI Taxonomy" id="299255"/>
    <lineage>
        <taxon>Bacteria</taxon>
        <taxon>Pseudomonadati</taxon>
        <taxon>Pseudomonadota</taxon>
        <taxon>Gammaproteobacteria</taxon>
        <taxon>Alteromonadales</taxon>
        <taxon>Ferrimonadaceae</taxon>
        <taxon>Ferrimonas</taxon>
    </lineage>
</organism>
<dbReference type="PANTHER" id="PTHR35891:SF3">
    <property type="entry name" value="THIOL:DISULFIDE INTERCHANGE PROTEIN DSBL"/>
    <property type="match status" value="1"/>
</dbReference>
<evidence type="ECO:0000313" key="3">
    <source>
        <dbReference type="EMBL" id="SHH93921.1"/>
    </source>
</evidence>
<keyword evidence="4" id="KW-1185">Reference proteome</keyword>
<feature type="domain" description="DSBA-like thioredoxin" evidence="2">
    <location>
        <begin position="136"/>
        <end position="239"/>
    </location>
</feature>
<accession>A0A1M5X2B6</accession>
<reference evidence="3 4" key="1">
    <citation type="submission" date="2016-11" db="EMBL/GenBank/DDBJ databases">
        <authorList>
            <person name="Jaros S."/>
            <person name="Januszkiewicz K."/>
            <person name="Wedrychowicz H."/>
        </authorList>
    </citation>
    <scope>NUCLEOTIDE SEQUENCE [LARGE SCALE GENOMIC DNA]</scope>
    <source>
        <strain evidence="3 4">DSM 16917</strain>
    </source>
</reference>
<feature type="signal peptide" evidence="1">
    <location>
        <begin position="1"/>
        <end position="26"/>
    </location>
</feature>
<dbReference type="Pfam" id="PF01323">
    <property type="entry name" value="DSBA"/>
    <property type="match status" value="1"/>
</dbReference>
<protein>
    <submittedName>
        <fullName evidence="3">DSBA-like thioredoxin domain-containing protein</fullName>
    </submittedName>
</protein>
<dbReference type="GO" id="GO:0016491">
    <property type="term" value="F:oxidoreductase activity"/>
    <property type="evidence" value="ECO:0007669"/>
    <property type="project" value="InterPro"/>
</dbReference>
<dbReference type="OrthoDB" id="9784896at2"/>
<dbReference type="AlphaFoldDB" id="A0A1M5X2B6"/>
<evidence type="ECO:0000256" key="1">
    <source>
        <dbReference type="SAM" id="SignalP"/>
    </source>
</evidence>
<dbReference type="EMBL" id="FQXG01000005">
    <property type="protein sequence ID" value="SHH93921.1"/>
    <property type="molecule type" value="Genomic_DNA"/>
</dbReference>
<dbReference type="STRING" id="299255.SAMN02745129_3162"/>
<name>A0A1M5X2B6_9GAMM</name>
<dbReference type="SUPFAM" id="SSF52833">
    <property type="entry name" value="Thioredoxin-like"/>
    <property type="match status" value="1"/>
</dbReference>
<dbReference type="InterPro" id="IPR001853">
    <property type="entry name" value="DSBA-like_thioredoxin_dom"/>
</dbReference>
<feature type="chain" id="PRO_5009914824" evidence="1">
    <location>
        <begin position="27"/>
        <end position="249"/>
    </location>
</feature>
<dbReference type="PANTHER" id="PTHR35891">
    <property type="entry name" value="THIOL:DISULFIDE INTERCHANGE PROTEIN DSBA"/>
    <property type="match status" value="1"/>
</dbReference>
<dbReference type="Proteomes" id="UP000184268">
    <property type="component" value="Unassembled WGS sequence"/>
</dbReference>
<gene>
    <name evidence="3" type="ORF">SAMN02745129_3162</name>
</gene>
<dbReference type="InterPro" id="IPR050824">
    <property type="entry name" value="Thiol_disulfide_DsbA"/>
</dbReference>
<sequence>MQTAYQRAASLLLTAALGLAPIASQAEELGGCGGEPQTTESGAPSLFSTCSGDSLATPTQLPEHGSDSEYVEGVHYKQVSGIEIEADTPFLVEYLWIGCPYCIKIEPYLDGYLADNQETALVRRHSAKNPTWERDARLYYALEQSNQLAVLHELMDHYVALRRSGVDAADADLAPFFAERGMDYDALLKLANGADVDALIATTKREMDAIELQFVPTLVVNGKYMVLYSDAIETNEQRMALVEYLAELD</sequence>
<dbReference type="InterPro" id="IPR036249">
    <property type="entry name" value="Thioredoxin-like_sf"/>
</dbReference>